<evidence type="ECO:0000313" key="3">
    <source>
        <dbReference type="EMBL" id="AVP49200.1"/>
    </source>
</evidence>
<dbReference type="InterPro" id="IPR054816">
    <property type="entry name" value="Lipoprotein_mollicutes-type_CS"/>
</dbReference>
<organism evidence="3 4">
    <name type="scientific">Williamsoniiplasma luminosum</name>
    <dbReference type="NCBI Taxonomy" id="214888"/>
    <lineage>
        <taxon>Bacteria</taxon>
        <taxon>Bacillati</taxon>
        <taxon>Mycoplasmatota</taxon>
        <taxon>Mollicutes</taxon>
        <taxon>Entomoplasmatales</taxon>
        <taxon>Williamsoniiplasma</taxon>
    </lineage>
</organism>
<reference evidence="4" key="1">
    <citation type="submission" date="2018-02" db="EMBL/GenBank/DDBJ databases">
        <title>Firefly genomes illuminate parallel origins of bioluminescence in beetles.</title>
        <authorList>
            <person name="Fallon T.R."/>
            <person name="Lower S.E.S."/>
            <person name="Behringer M."/>
            <person name="Weng J.-K."/>
        </authorList>
    </citation>
    <scope>NUCLEOTIDE SEQUENCE [LARGE SCALE GENOMIC DNA]</scope>
</reference>
<dbReference type="AlphaFoldDB" id="A0A2S0NJJ9"/>
<dbReference type="Proteomes" id="UP000239250">
    <property type="component" value="Chromosome"/>
</dbReference>
<dbReference type="NCBIfam" id="NF038029">
    <property type="entry name" value="LP_plasma"/>
    <property type="match status" value="1"/>
</dbReference>
<dbReference type="RefSeq" id="WP_303662538.1">
    <property type="nucleotide sequence ID" value="NZ_CP027019.1"/>
</dbReference>
<accession>A0A2S0NJJ9</accession>
<evidence type="ECO:0008006" key="5">
    <source>
        <dbReference type="Google" id="ProtNLM"/>
    </source>
</evidence>
<evidence type="ECO:0000256" key="2">
    <source>
        <dbReference type="SAM" id="SignalP"/>
    </source>
</evidence>
<sequence length="854" mass="96639">MKKLLTLLGSISIVAAASATVVACSNGDKKPPNPAPDGKDEIRNLIETLKKDVQKNWNDKIIKPMAPRASFFQNDAESNDYNFFLKNNLKHVYHMSALRARIQEAETLLKEGQNKPDGDKKALADAIDEAKKITESIDAEKGLEVLEVAIEKFNNASTHQAIKSFQAFSIDKSSTPNLDDLKEAIKNAEETLKKGIRKPLDARKVLQSAIKKAIKVTEESEESQAEAAKKELENQVKLFNDTKDQEAFNFYNHITPTQRGELKANVEALLKPTELISELKKEISLSKYSVLLDKFGEKWIENINFNYQTAKIEYLKDPFTNSPQNETEQEFFLANISLDYSTKYNYVDAADATITEKLSGNINIMISDNEIWIDTISNVHKTLAAQLMKTGDDLVWIDKKDLEKTDHNNLKIDATDIIGNSDKYKAGLESYYIKKLIDKLPEKIVEQYFKNTGNPFLQNVTATPNSNIYIQEKSMNRKNELGAMNLQNIIITKLYGKDQGEIRNHDFERQKLYLGKVDDSVKEDWPYQDLADGSQAKNEYLYKDLQKTFENQKSQYETIFEKSYQDVIEPITKNKENKSNLKPEHSDIAKMKKRVVKHEQVTIEGISLKTSNGYSQKLNPLAIDLSVAVNKTSDNESSVNGYVFAAYYNGIKHNLDVFHRFYGMSPTDIRSSSTIPQKGLVFYMTGKPLGEDGKEIGFNIWDWWKDLPPNQGSRPNEEKESFLNATLTQAGHVTRALKLDINNDAKAKNIINQYLYSQMWGSASNDNGFKFNFYQGSTAPQGWNGLNKYTMADNENNGLKAGIHTIGNNSLQTIAFGIENDLFNIQIGEWKIGQAPLDTVHNDGNTEFTLIGKK</sequence>
<dbReference type="PROSITE" id="PS51257">
    <property type="entry name" value="PROKAR_LIPOPROTEIN"/>
    <property type="match status" value="1"/>
</dbReference>
<evidence type="ECO:0000256" key="1">
    <source>
        <dbReference type="SAM" id="Coils"/>
    </source>
</evidence>
<protein>
    <recommendedName>
        <fullName evidence="5">Lipoprotein</fullName>
    </recommendedName>
</protein>
<dbReference type="NCBIfam" id="NF045726">
    <property type="entry name" value="XXplasma_LP"/>
    <property type="match status" value="1"/>
</dbReference>
<name>A0A2S0NJJ9_9MOLU</name>
<feature type="signal peptide" evidence="2">
    <location>
        <begin position="1"/>
        <end position="19"/>
    </location>
</feature>
<keyword evidence="1" id="KW-0175">Coiled coil</keyword>
<feature type="chain" id="PRO_5015645593" description="Lipoprotein" evidence="2">
    <location>
        <begin position="20"/>
        <end position="854"/>
    </location>
</feature>
<keyword evidence="2" id="KW-0732">Signal</keyword>
<dbReference type="EMBL" id="CP027019">
    <property type="protein sequence ID" value="AVP49200.1"/>
    <property type="molecule type" value="Genomic_DNA"/>
</dbReference>
<feature type="coiled-coil region" evidence="1">
    <location>
        <begin position="178"/>
        <end position="245"/>
    </location>
</feature>
<gene>
    <name evidence="3" type="ORF">C5T88_01200</name>
</gene>
<proteinExistence type="predicted"/>
<evidence type="ECO:0000313" key="4">
    <source>
        <dbReference type="Proteomes" id="UP000239250"/>
    </source>
</evidence>